<dbReference type="InterPro" id="IPR032675">
    <property type="entry name" value="LRR_dom_sf"/>
</dbReference>
<dbReference type="Gene3D" id="1.10.10.10">
    <property type="entry name" value="Winged helix-like DNA-binding domain superfamily/Winged helix DNA-binding domain"/>
    <property type="match status" value="1"/>
</dbReference>
<dbReference type="Gene3D" id="3.80.10.10">
    <property type="entry name" value="Ribonuclease Inhibitor"/>
    <property type="match status" value="2"/>
</dbReference>
<evidence type="ECO:0000259" key="4">
    <source>
        <dbReference type="Pfam" id="PF23559"/>
    </source>
</evidence>
<dbReference type="Pfam" id="PF00931">
    <property type="entry name" value="NB-ARC"/>
    <property type="match status" value="1"/>
</dbReference>
<evidence type="ECO:0000313" key="7">
    <source>
        <dbReference type="Proteomes" id="UP001497444"/>
    </source>
</evidence>
<dbReference type="SUPFAM" id="SSF53474">
    <property type="entry name" value="alpha/beta-Hydrolases"/>
    <property type="match status" value="1"/>
</dbReference>
<keyword evidence="2" id="KW-0611">Plant defense</keyword>
<dbReference type="InterPro" id="IPR036388">
    <property type="entry name" value="WH-like_DNA-bd_sf"/>
</dbReference>
<dbReference type="Pfam" id="PF23559">
    <property type="entry name" value="WHD_DRP"/>
    <property type="match status" value="1"/>
</dbReference>
<dbReference type="InterPro" id="IPR027417">
    <property type="entry name" value="P-loop_NTPase"/>
</dbReference>
<dbReference type="InterPro" id="IPR029058">
    <property type="entry name" value="AB_hydrolase_fold"/>
</dbReference>
<dbReference type="Gene3D" id="3.40.50.1820">
    <property type="entry name" value="alpha/beta hydrolase"/>
    <property type="match status" value="1"/>
</dbReference>
<dbReference type="Pfam" id="PF23598">
    <property type="entry name" value="LRR_14"/>
    <property type="match status" value="1"/>
</dbReference>
<evidence type="ECO:0000259" key="3">
    <source>
        <dbReference type="Pfam" id="PF00931"/>
    </source>
</evidence>
<protein>
    <recommendedName>
        <fullName evidence="8">NB-ARC domain-containing protein</fullName>
    </recommendedName>
</protein>
<reference evidence="6" key="1">
    <citation type="submission" date="2024-02" db="EMBL/GenBank/DDBJ databases">
        <authorList>
            <consortium name="ELIXIR-Norway"/>
            <consortium name="Elixir Norway"/>
        </authorList>
    </citation>
    <scope>NUCLEOTIDE SEQUENCE</scope>
</reference>
<accession>A0ABP0VU47</accession>
<dbReference type="EMBL" id="OZ020105">
    <property type="protein sequence ID" value="CAK9257336.1"/>
    <property type="molecule type" value="Genomic_DNA"/>
</dbReference>
<evidence type="ECO:0000256" key="2">
    <source>
        <dbReference type="ARBA" id="ARBA00022821"/>
    </source>
</evidence>
<sequence>MSCIEPPSMRPVFESDWPVHQLWPPSGGKQRTELDVVLFHGLQLTANDSSDAWSSTWTQRGHDDVCWPKEWLPFDLAEPVRIFSVSYNAHNLFPLDHVSQIAQNLFQTLMNPRYKWHHPIVFIGHSFGGLVLKSLVVELKRASTIRNPSYNCSKATVQRAKVFLRNVRGVAFYAVPHAGSSNIPTYVNKLLRCNNRHDAGIMDNIPRWQRDMERLSVNFDGIVTENEIIIYAFCEGRPMEQVGILVDFSSARRSAGGNSYKVEDADHMEVCKPKSKGDPSYRSLLQFIITCQEVARECDQPLEEVHDLTPSMFGLESYVERVETLVTSEGRNAAPRYVGVWGMGGVGKTLLLQRLYENPKLQGHFQGGMFIWLTVGQTPDIMALYRTLSAELGLEPELYVSPEDYKRYLHTQFRQKRVFLVLDDVWQDKAFDSLDLAKGDGSVTLLTTRNLSLLERASPDICQVHMRPLSKEDSWSLFCVHAFRPPSNVPCELMALAQSMAEECKGLPLALKVIGRAMFGMTSPELQWKPLLKKLRELRMQERTVEEQLYECLNLCFVLLFEGDCRLKDCFLYFAAFPEDSEFDFEYVLWHWIGEGLVPAHDGDDPTADAFSLLKKLWERSFIESDDGLELGEEDFLAFKVHDVIRDLAFYILEKDCGPPPAKQLYFYCSGQNLEEIPKEFTAISEARRLSLDTNKLWRLPESFYAPKLVSLLLGRNPIEYVPASFLSNFPKLRVLDLSYGRFYSLPEELGDLTDLVCLDLSHCDNLEILPDTVGKLHVLKFLILCGCGMLEYLPSGVVGLTSLQVLHINGCDNLTWAEHTPSGMARAESLSHLYPTVRASLEDICGLVVLTQLSISGKRDPGVELPHNISGLTKLKVLRLGLENIETLPAEMPYWFIQLQDLDLWGFKSLEYLPRSFTCRGAFPALREFRLCHCWRLVEFPEVDEGALPKLETLDFSGCESLGTLPLSLEVLTSLRNLILCDCDQTLKDSCRTNCVKSSIWRRFDIQY</sequence>
<keyword evidence="7" id="KW-1185">Reference proteome</keyword>
<dbReference type="InterPro" id="IPR002182">
    <property type="entry name" value="NB-ARC"/>
</dbReference>
<dbReference type="InterPro" id="IPR055414">
    <property type="entry name" value="LRR_R13L4/SHOC2-like"/>
</dbReference>
<dbReference type="Gene3D" id="3.40.50.300">
    <property type="entry name" value="P-loop containing nucleotide triphosphate hydrolases"/>
    <property type="match status" value="1"/>
</dbReference>
<dbReference type="InterPro" id="IPR042197">
    <property type="entry name" value="Apaf_helical"/>
</dbReference>
<dbReference type="PRINTS" id="PR00364">
    <property type="entry name" value="DISEASERSIST"/>
</dbReference>
<dbReference type="Gene3D" id="1.10.8.430">
    <property type="entry name" value="Helical domain of apoptotic protease-activating factors"/>
    <property type="match status" value="1"/>
</dbReference>
<dbReference type="InterPro" id="IPR058922">
    <property type="entry name" value="WHD_DRP"/>
</dbReference>
<feature type="domain" description="NB-ARC" evidence="3">
    <location>
        <begin position="324"/>
        <end position="484"/>
    </location>
</feature>
<dbReference type="PANTHER" id="PTHR36766">
    <property type="entry name" value="PLANT BROAD-SPECTRUM MILDEW RESISTANCE PROTEIN RPW8"/>
    <property type="match status" value="1"/>
</dbReference>
<dbReference type="SUPFAM" id="SSF52058">
    <property type="entry name" value="L domain-like"/>
    <property type="match status" value="1"/>
</dbReference>
<feature type="domain" description="Disease resistance R13L4/SHOC-2-like LRR" evidence="5">
    <location>
        <begin position="726"/>
        <end position="834"/>
    </location>
</feature>
<evidence type="ECO:0000259" key="5">
    <source>
        <dbReference type="Pfam" id="PF23598"/>
    </source>
</evidence>
<keyword evidence="1" id="KW-0677">Repeat</keyword>
<dbReference type="Proteomes" id="UP001497444">
    <property type="component" value="Chromosome 10"/>
</dbReference>
<evidence type="ECO:0000313" key="6">
    <source>
        <dbReference type="EMBL" id="CAK9257336.1"/>
    </source>
</evidence>
<name>A0ABP0VU47_9BRYO</name>
<organism evidence="6 7">
    <name type="scientific">Sphagnum jensenii</name>
    <dbReference type="NCBI Taxonomy" id="128206"/>
    <lineage>
        <taxon>Eukaryota</taxon>
        <taxon>Viridiplantae</taxon>
        <taxon>Streptophyta</taxon>
        <taxon>Embryophyta</taxon>
        <taxon>Bryophyta</taxon>
        <taxon>Sphagnophytina</taxon>
        <taxon>Sphagnopsida</taxon>
        <taxon>Sphagnales</taxon>
        <taxon>Sphagnaceae</taxon>
        <taxon>Sphagnum</taxon>
    </lineage>
</organism>
<evidence type="ECO:0000256" key="1">
    <source>
        <dbReference type="ARBA" id="ARBA00022737"/>
    </source>
</evidence>
<evidence type="ECO:0008006" key="8">
    <source>
        <dbReference type="Google" id="ProtNLM"/>
    </source>
</evidence>
<proteinExistence type="predicted"/>
<dbReference type="SUPFAM" id="SSF52540">
    <property type="entry name" value="P-loop containing nucleoside triphosphate hydrolases"/>
    <property type="match status" value="1"/>
</dbReference>
<feature type="domain" description="Disease resistance protein winged helix" evidence="4">
    <location>
        <begin position="577"/>
        <end position="649"/>
    </location>
</feature>
<dbReference type="PANTHER" id="PTHR36766:SF30">
    <property type="entry name" value="TIR-NBS TYPE DISEASE RESISTANCE PROTEIN-RELATED"/>
    <property type="match status" value="1"/>
</dbReference>
<gene>
    <name evidence="6" type="ORF">CSSPJE1EN1_LOCUS2814</name>
</gene>